<evidence type="ECO:0000313" key="2">
    <source>
        <dbReference type="Proteomes" id="UP000254134"/>
    </source>
</evidence>
<reference evidence="2" key="2">
    <citation type="journal article" date="2019" name="MicrobiologyOpen">
        <title>High-quality draft genome sequence of Gaiella occulta isolated from a 150 meter deep mineral water borehole and comparison with the genome sequences of other deep-branching lineages of the phylum Actinobacteria.</title>
        <authorList>
            <person name="Severino R."/>
            <person name="Froufe H.J.C."/>
            <person name="Barroso C."/>
            <person name="Albuquerque L."/>
            <person name="Lobo-da-Cunha A."/>
            <person name="da Costa M.S."/>
            <person name="Egas C."/>
        </authorList>
    </citation>
    <scope>NUCLEOTIDE SEQUENCE [LARGE SCALE GENOMIC DNA]</scope>
    <source>
        <strain evidence="2">F2-233</strain>
    </source>
</reference>
<accession>A0A7M2YU73</accession>
<dbReference type="Proteomes" id="UP000254134">
    <property type="component" value="Unassembled WGS sequence"/>
</dbReference>
<gene>
    <name evidence="1" type="ORF">Gocc_2890</name>
</gene>
<sequence>MTATDTAAGLVMPDGTTVPLESDEATQHIHDVMARAHGVDPDTGELFDTKPYDRPVPKLDGRRANVLKLAFGGQVAISMVDEEQLDHYASLRFGDEVELRVTATVGKHGWALRIGPDGDEKVTHTVGLHVHSYRIAG</sequence>
<reference evidence="1 2" key="1">
    <citation type="submission" date="2018-07" db="EMBL/GenBank/DDBJ databases">
        <title>High-quality-draft genome sequence of Gaiella occulta.</title>
        <authorList>
            <person name="Severino R."/>
            <person name="Froufe H.J.C."/>
            <person name="Rainey F.A."/>
            <person name="Barroso C."/>
            <person name="Albuquerque L."/>
            <person name="Lobo-Da-Cunha A."/>
            <person name="Da Costa M.S."/>
            <person name="Egas C."/>
        </authorList>
    </citation>
    <scope>NUCLEOTIDE SEQUENCE [LARGE SCALE GENOMIC DNA]</scope>
    <source>
        <strain evidence="1 2">F2-233</strain>
    </source>
</reference>
<keyword evidence="2" id="KW-1185">Reference proteome</keyword>
<organism evidence="1 2">
    <name type="scientific">Gaiella occulta</name>
    <dbReference type="NCBI Taxonomy" id="1002870"/>
    <lineage>
        <taxon>Bacteria</taxon>
        <taxon>Bacillati</taxon>
        <taxon>Actinomycetota</taxon>
        <taxon>Thermoleophilia</taxon>
        <taxon>Gaiellales</taxon>
        <taxon>Gaiellaceae</taxon>
        <taxon>Gaiella</taxon>
    </lineage>
</organism>
<name>A0A7M2YU73_9ACTN</name>
<dbReference type="OrthoDB" id="9759518at2"/>
<protein>
    <submittedName>
        <fullName evidence="1">Uncharacterized protein</fullName>
    </submittedName>
</protein>
<comment type="caution">
    <text evidence="1">The sequence shown here is derived from an EMBL/GenBank/DDBJ whole genome shotgun (WGS) entry which is preliminary data.</text>
</comment>
<dbReference type="RefSeq" id="WP_114797284.1">
    <property type="nucleotide sequence ID" value="NZ_QQZY01000010.1"/>
</dbReference>
<proteinExistence type="predicted"/>
<dbReference type="AlphaFoldDB" id="A0A7M2YU73"/>
<evidence type="ECO:0000313" key="1">
    <source>
        <dbReference type="EMBL" id="RDI73290.1"/>
    </source>
</evidence>
<dbReference type="EMBL" id="QQZY01000010">
    <property type="protein sequence ID" value="RDI73290.1"/>
    <property type="molecule type" value="Genomic_DNA"/>
</dbReference>